<keyword evidence="1" id="KW-0378">Hydrolase</keyword>
<feature type="compositionally biased region" description="Gly residues" evidence="3">
    <location>
        <begin position="318"/>
        <end position="327"/>
    </location>
</feature>
<evidence type="ECO:0000256" key="2">
    <source>
        <dbReference type="ARBA" id="ARBA00023295"/>
    </source>
</evidence>
<dbReference type="EMBL" id="CAWUHC010000031">
    <property type="protein sequence ID" value="CAK7220635.1"/>
    <property type="molecule type" value="Genomic_DNA"/>
</dbReference>
<feature type="domain" description="DUF5597" evidence="5">
    <location>
        <begin position="420"/>
        <end position="563"/>
    </location>
</feature>
<reference evidence="6 7" key="1">
    <citation type="submission" date="2024-01" db="EMBL/GenBank/DDBJ databases">
        <authorList>
            <person name="Allen C."/>
            <person name="Tagirdzhanova G."/>
        </authorList>
    </citation>
    <scope>NUCLEOTIDE SEQUENCE [LARGE SCALE GENOMIC DNA]</scope>
</reference>
<keyword evidence="2" id="KW-0326">Glycosidase</keyword>
<dbReference type="Proteomes" id="UP001642406">
    <property type="component" value="Unassembled WGS sequence"/>
</dbReference>
<dbReference type="SUPFAM" id="SSF51445">
    <property type="entry name" value="(Trans)glycosidases"/>
    <property type="match status" value="1"/>
</dbReference>
<evidence type="ECO:0000313" key="7">
    <source>
        <dbReference type="Proteomes" id="UP001642406"/>
    </source>
</evidence>
<protein>
    <recommendedName>
        <fullName evidence="8">Glycoside hydrolase</fullName>
    </recommendedName>
</protein>
<feature type="compositionally biased region" description="Basic and acidic residues" evidence="3">
    <location>
        <begin position="1"/>
        <end position="10"/>
    </location>
</feature>
<dbReference type="InterPro" id="IPR040719">
    <property type="entry name" value="DUF5597"/>
</dbReference>
<dbReference type="Gene3D" id="3.20.20.80">
    <property type="entry name" value="Glycosidases"/>
    <property type="match status" value="1"/>
</dbReference>
<feature type="domain" description="Glycoside hydrolase family 42 N-terminal" evidence="4">
    <location>
        <begin position="64"/>
        <end position="225"/>
    </location>
</feature>
<evidence type="ECO:0000259" key="5">
    <source>
        <dbReference type="Pfam" id="PF18120"/>
    </source>
</evidence>
<name>A0ABP0BMG8_9PEZI</name>
<organism evidence="6 7">
    <name type="scientific">Sporothrix bragantina</name>
    <dbReference type="NCBI Taxonomy" id="671064"/>
    <lineage>
        <taxon>Eukaryota</taxon>
        <taxon>Fungi</taxon>
        <taxon>Dikarya</taxon>
        <taxon>Ascomycota</taxon>
        <taxon>Pezizomycotina</taxon>
        <taxon>Sordariomycetes</taxon>
        <taxon>Sordariomycetidae</taxon>
        <taxon>Ophiostomatales</taxon>
        <taxon>Ophiostomataceae</taxon>
        <taxon>Sporothrix</taxon>
    </lineage>
</organism>
<gene>
    <name evidence="6" type="ORF">SBRCBS47491_004255</name>
</gene>
<dbReference type="Pfam" id="PF02449">
    <property type="entry name" value="Glyco_hydro_42"/>
    <property type="match status" value="1"/>
</dbReference>
<comment type="caution">
    <text evidence="6">The sequence shown here is derived from an EMBL/GenBank/DDBJ whole genome shotgun (WGS) entry which is preliminary data.</text>
</comment>
<sequence length="597" mass="66315">MNSLIPHEESPSSSKYHNYPDHPHHRTVHSGATQLFVNGKPFLILGGELHNSSMSSAEYMAEHWTRLRDEAHINTLLGSVNWETIEPSKEGVFDFTELDKVILDARGHGLRLVLLWFGSYKNGRSTYVPRWVKTDPARFPRCQVRSPGQENGEELQTSEVVSPFSHEVMDADARAFTALMAHVREIDEVYGTVIMVQVENEAGLLGDSRDRSAVAEQAFTQPVPEELLRYLSSAPTHPAFKERFHHIPEHGKHSWGDVFGKGAAADEAFMAYHMAQFVSYVAAAGQKAYALPIYTNAWLNADRKTYGHSHSGKEEGGGEGAVSGGSTAGRYPSGGPVPHMLDIWRYHCEDVLDFFSPDIYADEYELFIQDYQVGHRSNILFVPEQRRDAYGCRRMWLAYAQGALGCSPFGIDTAELAVVGREFKLLSQIQPLLLSTSSKDRLGFFFDELDDTKREATSSEKDGDTAGKESWTRCFEVNDGDTIEVCVKRAFVFGKKGPGGGMVIHLGGLRFFVAGYGFSVTFRDPRGRASFVGLLSVAEKHMADKGELRTLRTMNGDETRGGSMVNMPNEDPDYGGYPVAVTIPARTGMAEVEVYKL</sequence>
<evidence type="ECO:0000313" key="6">
    <source>
        <dbReference type="EMBL" id="CAK7220635.1"/>
    </source>
</evidence>
<dbReference type="InterPro" id="IPR013529">
    <property type="entry name" value="Glyco_hydro_42_N"/>
</dbReference>
<evidence type="ECO:0000259" key="4">
    <source>
        <dbReference type="Pfam" id="PF02449"/>
    </source>
</evidence>
<dbReference type="Gene3D" id="2.60.220.20">
    <property type="entry name" value="putative beta-Galactosidase from caulobacter crescentus"/>
    <property type="match status" value="1"/>
</dbReference>
<accession>A0ABP0BMG8</accession>
<feature type="region of interest" description="Disordered" evidence="3">
    <location>
        <begin position="1"/>
        <end position="24"/>
    </location>
</feature>
<keyword evidence="7" id="KW-1185">Reference proteome</keyword>
<evidence type="ECO:0008006" key="8">
    <source>
        <dbReference type="Google" id="ProtNLM"/>
    </source>
</evidence>
<evidence type="ECO:0000256" key="3">
    <source>
        <dbReference type="SAM" id="MobiDB-lite"/>
    </source>
</evidence>
<evidence type="ECO:0000256" key="1">
    <source>
        <dbReference type="ARBA" id="ARBA00022801"/>
    </source>
</evidence>
<dbReference type="Pfam" id="PF18120">
    <property type="entry name" value="DUF5597"/>
    <property type="match status" value="1"/>
</dbReference>
<feature type="region of interest" description="Disordered" evidence="3">
    <location>
        <begin position="306"/>
        <end position="329"/>
    </location>
</feature>
<proteinExistence type="predicted"/>
<dbReference type="InterPro" id="IPR017853">
    <property type="entry name" value="GH"/>
</dbReference>
<feature type="compositionally biased region" description="Basic and acidic residues" evidence="3">
    <location>
        <begin position="306"/>
        <end position="316"/>
    </location>
</feature>